<dbReference type="EMBL" id="BAAAQM010000001">
    <property type="protein sequence ID" value="GAA1949899.1"/>
    <property type="molecule type" value="Genomic_DNA"/>
</dbReference>
<keyword evidence="7" id="KW-0630">Potassium</keyword>
<dbReference type="Pfam" id="PF06736">
    <property type="entry name" value="TMEM175"/>
    <property type="match status" value="1"/>
</dbReference>
<reference evidence="15" key="1">
    <citation type="journal article" date="2019" name="Int. J. Syst. Evol. Microbiol.">
        <title>The Global Catalogue of Microorganisms (GCM) 10K type strain sequencing project: providing services to taxonomists for standard genome sequencing and annotation.</title>
        <authorList>
            <consortium name="The Broad Institute Genomics Platform"/>
            <consortium name="The Broad Institute Genome Sequencing Center for Infectious Disease"/>
            <person name="Wu L."/>
            <person name="Ma J."/>
        </authorList>
    </citation>
    <scope>NUCLEOTIDE SEQUENCE [LARGE SCALE GENOMIC DNA]</scope>
    <source>
        <strain evidence="15">JCM 16013</strain>
    </source>
</reference>
<feature type="transmembrane region" description="Helical" evidence="13">
    <location>
        <begin position="61"/>
        <end position="79"/>
    </location>
</feature>
<dbReference type="Proteomes" id="UP001499854">
    <property type="component" value="Unassembled WGS sequence"/>
</dbReference>
<evidence type="ECO:0000256" key="2">
    <source>
        <dbReference type="ARBA" id="ARBA00006920"/>
    </source>
</evidence>
<name>A0ABP5BTG7_9ACTN</name>
<keyword evidence="8 13" id="KW-1133">Transmembrane helix</keyword>
<keyword evidence="5 13" id="KW-0812">Transmembrane</keyword>
<keyword evidence="15" id="KW-1185">Reference proteome</keyword>
<evidence type="ECO:0000256" key="5">
    <source>
        <dbReference type="ARBA" id="ARBA00022692"/>
    </source>
</evidence>
<evidence type="ECO:0000256" key="3">
    <source>
        <dbReference type="ARBA" id="ARBA00022448"/>
    </source>
</evidence>
<dbReference type="PANTHER" id="PTHR31462">
    <property type="entry name" value="ENDOSOMAL/LYSOSOMAL POTASSIUM CHANNEL TMEM175"/>
    <property type="match status" value="1"/>
</dbReference>
<evidence type="ECO:0000313" key="14">
    <source>
        <dbReference type="EMBL" id="GAA1949899.1"/>
    </source>
</evidence>
<sequence length="223" mass="24085">MNTPSSEPPRGAGPDFSTTRLEAFSDGVFAIAITLLVLDLKVPEPDALHGQTLADSLAHQWPAYFAYLVSFLVIGIIWINHHAMCALARRVDRRTLFANLLLLLTVSVIPYPTSLLATYLTAGNTDAHTAAAVYAATMVAMGLAFTLLFLSFTRNARALHTPISQADLTSALRRFGLGGVAYLATIALAYVSPIAMLATHALLAVYYCFDQLAPARKKLPTQH</sequence>
<evidence type="ECO:0000256" key="7">
    <source>
        <dbReference type="ARBA" id="ARBA00022958"/>
    </source>
</evidence>
<keyword evidence="3" id="KW-0813">Transport</keyword>
<proteinExistence type="inferred from homology"/>
<evidence type="ECO:0000313" key="15">
    <source>
        <dbReference type="Proteomes" id="UP001499854"/>
    </source>
</evidence>
<organism evidence="14 15">
    <name type="scientific">Catenulispora subtropica</name>
    <dbReference type="NCBI Taxonomy" id="450798"/>
    <lineage>
        <taxon>Bacteria</taxon>
        <taxon>Bacillati</taxon>
        <taxon>Actinomycetota</taxon>
        <taxon>Actinomycetes</taxon>
        <taxon>Catenulisporales</taxon>
        <taxon>Catenulisporaceae</taxon>
        <taxon>Catenulispora</taxon>
    </lineage>
</organism>
<feature type="transmembrane region" description="Helical" evidence="13">
    <location>
        <begin position="100"/>
        <end position="120"/>
    </location>
</feature>
<comment type="similarity">
    <text evidence="2">Belongs to the TMEM175 family.</text>
</comment>
<dbReference type="PANTHER" id="PTHR31462:SF5">
    <property type="entry name" value="ENDOSOMAL_LYSOSOMAL PROTON CHANNEL TMEM175"/>
    <property type="match status" value="1"/>
</dbReference>
<keyword evidence="9" id="KW-0406">Ion transport</keyword>
<evidence type="ECO:0000256" key="11">
    <source>
        <dbReference type="ARBA" id="ARBA00023303"/>
    </source>
</evidence>
<comment type="caution">
    <text evidence="14">The sequence shown here is derived from an EMBL/GenBank/DDBJ whole genome shotgun (WGS) entry which is preliminary data.</text>
</comment>
<keyword evidence="6" id="KW-0631">Potassium channel</keyword>
<comment type="subcellular location">
    <subcellularLocation>
        <location evidence="1">Membrane</location>
        <topology evidence="1">Multi-pass membrane protein</topology>
    </subcellularLocation>
</comment>
<evidence type="ECO:0000256" key="12">
    <source>
        <dbReference type="ARBA" id="ARBA00034430"/>
    </source>
</evidence>
<evidence type="ECO:0000256" key="6">
    <source>
        <dbReference type="ARBA" id="ARBA00022826"/>
    </source>
</evidence>
<accession>A0ABP5BTG7</accession>
<gene>
    <name evidence="14" type="ORF">GCM10009838_01220</name>
</gene>
<comment type="catalytic activity">
    <reaction evidence="12">
        <text>K(+)(in) = K(+)(out)</text>
        <dbReference type="Rhea" id="RHEA:29463"/>
        <dbReference type="ChEBI" id="CHEBI:29103"/>
    </reaction>
</comment>
<dbReference type="RefSeq" id="WP_344654872.1">
    <property type="nucleotide sequence ID" value="NZ_BAAAQM010000001.1"/>
</dbReference>
<evidence type="ECO:0000256" key="13">
    <source>
        <dbReference type="SAM" id="Phobius"/>
    </source>
</evidence>
<evidence type="ECO:0000256" key="8">
    <source>
        <dbReference type="ARBA" id="ARBA00022989"/>
    </source>
</evidence>
<keyword evidence="10 13" id="KW-0472">Membrane</keyword>
<dbReference type="InterPro" id="IPR010617">
    <property type="entry name" value="TMEM175-like"/>
</dbReference>
<evidence type="ECO:0000256" key="1">
    <source>
        <dbReference type="ARBA" id="ARBA00004141"/>
    </source>
</evidence>
<evidence type="ECO:0000256" key="10">
    <source>
        <dbReference type="ARBA" id="ARBA00023136"/>
    </source>
</evidence>
<feature type="transmembrane region" description="Helical" evidence="13">
    <location>
        <begin position="132"/>
        <end position="152"/>
    </location>
</feature>
<evidence type="ECO:0000256" key="9">
    <source>
        <dbReference type="ARBA" id="ARBA00023065"/>
    </source>
</evidence>
<keyword evidence="11" id="KW-0407">Ion channel</keyword>
<evidence type="ECO:0000256" key="4">
    <source>
        <dbReference type="ARBA" id="ARBA00022538"/>
    </source>
</evidence>
<protein>
    <submittedName>
        <fullName evidence="14">TMEM175 family protein</fullName>
    </submittedName>
</protein>
<feature type="transmembrane region" description="Helical" evidence="13">
    <location>
        <begin position="180"/>
        <end position="207"/>
    </location>
</feature>
<keyword evidence="4" id="KW-0633">Potassium transport</keyword>